<evidence type="ECO:0000256" key="1">
    <source>
        <dbReference type="SAM" id="MobiDB-lite"/>
    </source>
</evidence>
<organism evidence="2 3">
    <name type="scientific">Setaria italica</name>
    <name type="common">Foxtail millet</name>
    <name type="synonym">Panicum italicum</name>
    <dbReference type="NCBI Taxonomy" id="4555"/>
    <lineage>
        <taxon>Eukaryota</taxon>
        <taxon>Viridiplantae</taxon>
        <taxon>Streptophyta</taxon>
        <taxon>Embryophyta</taxon>
        <taxon>Tracheophyta</taxon>
        <taxon>Spermatophyta</taxon>
        <taxon>Magnoliopsida</taxon>
        <taxon>Liliopsida</taxon>
        <taxon>Poales</taxon>
        <taxon>Poaceae</taxon>
        <taxon>PACMAD clade</taxon>
        <taxon>Panicoideae</taxon>
        <taxon>Panicodae</taxon>
        <taxon>Paniceae</taxon>
        <taxon>Cenchrinae</taxon>
        <taxon>Setaria</taxon>
    </lineage>
</organism>
<reference evidence="2" key="2">
    <citation type="submission" date="2018-08" db="UniProtKB">
        <authorList>
            <consortium name="EnsemblPlants"/>
        </authorList>
    </citation>
    <scope>IDENTIFICATION</scope>
    <source>
        <strain evidence="2">Yugu1</strain>
    </source>
</reference>
<accession>K3Y8X9</accession>
<dbReference type="EnsemblPlants" id="KQK96776">
    <property type="protein sequence ID" value="KQK96776"/>
    <property type="gene ID" value="SETIT_010671mg"/>
</dbReference>
<reference evidence="3" key="1">
    <citation type="journal article" date="2012" name="Nat. Biotechnol.">
        <title>Reference genome sequence of the model plant Setaria.</title>
        <authorList>
            <person name="Bennetzen J.L."/>
            <person name="Schmutz J."/>
            <person name="Wang H."/>
            <person name="Percifield R."/>
            <person name="Hawkins J."/>
            <person name="Pontaroli A.C."/>
            <person name="Estep M."/>
            <person name="Feng L."/>
            <person name="Vaughn J.N."/>
            <person name="Grimwood J."/>
            <person name="Jenkins J."/>
            <person name="Barry K."/>
            <person name="Lindquist E."/>
            <person name="Hellsten U."/>
            <person name="Deshpande S."/>
            <person name="Wang X."/>
            <person name="Wu X."/>
            <person name="Mitros T."/>
            <person name="Triplett J."/>
            <person name="Yang X."/>
            <person name="Ye C.Y."/>
            <person name="Mauro-Herrera M."/>
            <person name="Wang L."/>
            <person name="Li P."/>
            <person name="Sharma M."/>
            <person name="Sharma R."/>
            <person name="Ronald P.C."/>
            <person name="Panaud O."/>
            <person name="Kellogg E.A."/>
            <person name="Brutnell T.P."/>
            <person name="Doust A.N."/>
            <person name="Tuskan G.A."/>
            <person name="Rokhsar D."/>
            <person name="Devos K.M."/>
        </authorList>
    </citation>
    <scope>NUCLEOTIDE SEQUENCE [LARGE SCALE GENOMIC DNA]</scope>
    <source>
        <strain evidence="3">cv. Yugu1</strain>
    </source>
</reference>
<sequence>MLDGPAVSGLQVPVPAPQHDPSVVPRPPHDRQHLGHQRRRRHVPAPRGASRRRQPQVHRAPGEAPGPLLPRACERPHVSGPVAADGVVVELDVDAVEEPRLERLPQHPVRERALRRRRDPHLLPPLPVVTLEVPREVIVVLGSPVLDVEVDAIEHGVAERAWLGGGAAAEVDDPDVVGDGLGVGLGGEGVPAEAATDGEEDEDVLGLAVLDVGTHGAPGVAGEVELVAAAAEVGQEGEDDGGVEVALAGLVEAALAGRLAPVHRDPPGLARRRGRAEGREEHDGAVDGGQGQLRRHLTHHGNLSTVM</sequence>
<dbReference type="FunCoup" id="K3Y8X9">
    <property type="interactions" value="304"/>
</dbReference>
<feature type="region of interest" description="Disordered" evidence="1">
    <location>
        <begin position="1"/>
        <end position="76"/>
    </location>
</feature>
<dbReference type="InParanoid" id="K3Y8X9"/>
<feature type="compositionally biased region" description="Basic residues" evidence="1">
    <location>
        <begin position="34"/>
        <end position="56"/>
    </location>
</feature>
<gene>
    <name evidence="2" type="primary">LOC101762236</name>
</gene>
<dbReference type="Proteomes" id="UP000004995">
    <property type="component" value="Unassembled WGS sequence"/>
</dbReference>
<feature type="region of interest" description="Disordered" evidence="1">
    <location>
        <begin position="262"/>
        <end position="307"/>
    </location>
</feature>
<dbReference type="EMBL" id="AGNK02004256">
    <property type="status" value="NOT_ANNOTATED_CDS"/>
    <property type="molecule type" value="Genomic_DNA"/>
</dbReference>
<keyword evidence="3" id="KW-1185">Reference proteome</keyword>
<dbReference type="Gramene" id="KQK96776">
    <property type="protein sequence ID" value="KQK96776"/>
    <property type="gene ID" value="SETIT_010671mg"/>
</dbReference>
<name>K3Y8X9_SETIT</name>
<evidence type="ECO:0000313" key="2">
    <source>
        <dbReference type="EnsemblPlants" id="KQK96776"/>
    </source>
</evidence>
<dbReference type="HOGENOM" id="CLU_907339_0_0_1"/>
<proteinExistence type="predicted"/>
<dbReference type="OMA" id="ELDMHAV"/>
<feature type="compositionally biased region" description="Basic and acidic residues" evidence="1">
    <location>
        <begin position="275"/>
        <end position="285"/>
    </location>
</feature>
<evidence type="ECO:0000313" key="3">
    <source>
        <dbReference type="Proteomes" id="UP000004995"/>
    </source>
</evidence>
<dbReference type="AlphaFoldDB" id="K3Y8X9"/>
<protein>
    <submittedName>
        <fullName evidence="2">Uncharacterized protein</fullName>
    </submittedName>
</protein>